<dbReference type="InterPro" id="IPR011935">
    <property type="entry name" value="CHP02231"/>
</dbReference>
<feature type="domain" description="DUF4139" evidence="2">
    <location>
        <begin position="217"/>
        <end position="616"/>
    </location>
</feature>
<dbReference type="PANTHER" id="PTHR31005:SF8">
    <property type="entry name" value="DUF4139 DOMAIN-CONTAINING PROTEIN"/>
    <property type="match status" value="1"/>
</dbReference>
<evidence type="ECO:0000313" key="5">
    <source>
        <dbReference type="Proteomes" id="UP001200145"/>
    </source>
</evidence>
<dbReference type="RefSeq" id="WP_234867013.1">
    <property type="nucleotide sequence ID" value="NZ_JAKEVY010000004.1"/>
</dbReference>
<dbReference type="InterPro" id="IPR008969">
    <property type="entry name" value="CarboxyPept-like_regulatory"/>
</dbReference>
<accession>A0ABS9BK43</accession>
<evidence type="ECO:0000259" key="3">
    <source>
        <dbReference type="Pfam" id="PF13600"/>
    </source>
</evidence>
<keyword evidence="1" id="KW-0175">Coiled coil</keyword>
<comment type="caution">
    <text evidence="4">The sequence shown here is derived from an EMBL/GenBank/DDBJ whole genome shotgun (WGS) entry which is preliminary data.</text>
</comment>
<feature type="coiled-coil region" evidence="1">
    <location>
        <begin position="165"/>
        <end position="194"/>
    </location>
</feature>
<dbReference type="Pfam" id="PF13600">
    <property type="entry name" value="DUF4140"/>
    <property type="match status" value="1"/>
</dbReference>
<dbReference type="Pfam" id="PF13715">
    <property type="entry name" value="CarbopepD_reg_2"/>
    <property type="match status" value="1"/>
</dbReference>
<dbReference type="InterPro" id="IPR025554">
    <property type="entry name" value="DUF4140"/>
</dbReference>
<dbReference type="EMBL" id="JAKEVY010000004">
    <property type="protein sequence ID" value="MCF1716061.1"/>
    <property type="molecule type" value="Genomic_DNA"/>
</dbReference>
<dbReference type="Proteomes" id="UP001200145">
    <property type="component" value="Unassembled WGS sequence"/>
</dbReference>
<dbReference type="SUPFAM" id="SSF49464">
    <property type="entry name" value="Carboxypeptidase regulatory domain-like"/>
    <property type="match status" value="1"/>
</dbReference>
<feature type="coiled-coil region" evidence="1">
    <location>
        <begin position="93"/>
        <end position="127"/>
    </location>
</feature>
<dbReference type="Gene3D" id="2.60.40.1120">
    <property type="entry name" value="Carboxypeptidase-like, regulatory domain"/>
    <property type="match status" value="1"/>
</dbReference>
<protein>
    <submittedName>
        <fullName evidence="4">Mucoidy inhibitor MuiA family protein</fullName>
    </submittedName>
</protein>
<gene>
    <name evidence="4" type="ORF">L0U88_15580</name>
</gene>
<evidence type="ECO:0000256" key="1">
    <source>
        <dbReference type="SAM" id="Coils"/>
    </source>
</evidence>
<dbReference type="PANTHER" id="PTHR31005">
    <property type="entry name" value="DUF4139 DOMAIN-CONTAINING PROTEIN"/>
    <property type="match status" value="1"/>
</dbReference>
<keyword evidence="5" id="KW-1185">Reference proteome</keyword>
<dbReference type="InterPro" id="IPR037291">
    <property type="entry name" value="DUF4139"/>
</dbReference>
<reference evidence="4 5" key="1">
    <citation type="submission" date="2022-01" db="EMBL/GenBank/DDBJ databases">
        <title>Flavihumibacter sp. nov., isolated from sediment of a river.</title>
        <authorList>
            <person name="Liu H."/>
        </authorList>
    </citation>
    <scope>NUCLEOTIDE SEQUENCE [LARGE SCALE GENOMIC DNA]</scope>
    <source>
        <strain evidence="4 5">RY-1</strain>
    </source>
</reference>
<evidence type="ECO:0000313" key="4">
    <source>
        <dbReference type="EMBL" id="MCF1716061.1"/>
    </source>
</evidence>
<organism evidence="4 5">
    <name type="scientific">Flavihumibacter fluminis</name>
    <dbReference type="NCBI Taxonomy" id="2909236"/>
    <lineage>
        <taxon>Bacteria</taxon>
        <taxon>Pseudomonadati</taxon>
        <taxon>Bacteroidota</taxon>
        <taxon>Chitinophagia</taxon>
        <taxon>Chitinophagales</taxon>
        <taxon>Chitinophagaceae</taxon>
        <taxon>Flavihumibacter</taxon>
    </lineage>
</organism>
<dbReference type="NCBIfam" id="TIGR02231">
    <property type="entry name" value="mucoidy inhibitor MuiA family protein"/>
    <property type="match status" value="2"/>
</dbReference>
<name>A0ABS9BK43_9BACT</name>
<evidence type="ECO:0000259" key="2">
    <source>
        <dbReference type="Pfam" id="PF13598"/>
    </source>
</evidence>
<feature type="domain" description="DUF4140" evidence="3">
    <location>
        <begin position="33"/>
        <end position="131"/>
    </location>
</feature>
<dbReference type="Pfam" id="PF13598">
    <property type="entry name" value="DUF4139"/>
    <property type="match status" value="1"/>
</dbReference>
<proteinExistence type="predicted"/>
<sequence>MKKHLLLPFLILLGFNSYTQPKRITADTKIESVTVFLKGAEIKRTGTVAVPLGKSELVLQGISTDIESPSVQVKLEGDLTILSVGVRKNFLQEEKIREEVKQLQDQINGIEEKQSRQRKMLEVLKQEEAMLVRNQELKSGTVAVKPADLKAALDFQRERLEELYNKQLEIEKSQVKLEKDKQSLRNQANEMNSVRNLAVNEIYAVVECRRAGLVPLSATYLVNKAGWHPSYSISVKDISAPLDIQFVANVYQSSGEVWKDIKLALSSGNPSQNNEKPQLEPWYLRYMTPGMSSGQFRNVLNGTAAQGRVVEDKGMPIAGASVMVKGTAAGTLTDANGYFSLNAVPRGATLVVSSVGFQGREMIFTGGFLSIPLAYSANALEEVVVMGYGGTSDALEGSVAGVQRSKREMSPKPLEVTTTYQPTTTKYEIKEIYTILNDGKVNTIDVKKSSLPAVYEYYAAPKLEEAAYLTARLTNWQELELMAGEANLFFEGTFLGKSFIDPALAEDTLYLSLGRDANVIVKRTLVKDFSSKRFMGGNKSESKQFELSVRNNKKQPITILLEDQYPISTMKEIEVERDGHDGGRLNSETGLVSWNLTLAPGTEQKKTIRFTVKYPKEKRLQLD</sequence>